<dbReference type="AlphaFoldDB" id="A0A0H5R7D5"/>
<name>A0A0H5R7D5_9EUKA</name>
<proteinExistence type="predicted"/>
<feature type="non-terminal residue" evidence="2">
    <location>
        <position position="1"/>
    </location>
</feature>
<feature type="region of interest" description="Disordered" evidence="1">
    <location>
        <begin position="81"/>
        <end position="100"/>
    </location>
</feature>
<reference evidence="2" key="1">
    <citation type="submission" date="2015-04" db="EMBL/GenBank/DDBJ databases">
        <title>The genome sequence of the plant pathogenic Rhizarian Plasmodiophora brassicae reveals insights in its biotrophic life cycle and the origin of chitin synthesis.</title>
        <authorList>
            <person name="Schwelm A."/>
            <person name="Fogelqvist J."/>
            <person name="Knaust A."/>
            <person name="Julke S."/>
            <person name="Lilja T."/>
            <person name="Dhandapani V."/>
            <person name="Bonilla-Rosso G."/>
            <person name="Karlsson M."/>
            <person name="Shevchenko A."/>
            <person name="Choi S.R."/>
            <person name="Kim H.G."/>
            <person name="Park J.Y."/>
            <person name="Lim Y.P."/>
            <person name="Ludwig-Muller J."/>
            <person name="Dixelius C."/>
        </authorList>
    </citation>
    <scope>NUCLEOTIDE SEQUENCE</scope>
    <source>
        <tissue evidence="2">Potato root galls</tissue>
    </source>
</reference>
<sequence>GGNHIDQDIVEQINDLVAHNGNGDGFQIEEPNRKTTAPSSTLRRPTRIENTEQCKRPDLNRIGMANRTDDDVKEHIGAGSMASTSVSLPRKSVIFTEDTT</sequence>
<protein>
    <submittedName>
        <fullName evidence="2">Uncharacterized protein</fullName>
    </submittedName>
</protein>
<feature type="region of interest" description="Disordered" evidence="1">
    <location>
        <begin position="21"/>
        <end position="43"/>
    </location>
</feature>
<feature type="non-terminal residue" evidence="2">
    <location>
        <position position="100"/>
    </location>
</feature>
<dbReference type="EMBL" id="HACM01003762">
    <property type="protein sequence ID" value="CRZ04204.1"/>
    <property type="molecule type" value="Transcribed_RNA"/>
</dbReference>
<accession>A0A0H5R7D5</accession>
<feature type="compositionally biased region" description="Polar residues" evidence="1">
    <location>
        <begin position="34"/>
        <end position="43"/>
    </location>
</feature>
<evidence type="ECO:0000313" key="2">
    <source>
        <dbReference type="EMBL" id="CRZ04204.1"/>
    </source>
</evidence>
<organism evidence="2">
    <name type="scientific">Spongospora subterranea</name>
    <dbReference type="NCBI Taxonomy" id="70186"/>
    <lineage>
        <taxon>Eukaryota</taxon>
        <taxon>Sar</taxon>
        <taxon>Rhizaria</taxon>
        <taxon>Endomyxa</taxon>
        <taxon>Phytomyxea</taxon>
        <taxon>Plasmodiophorida</taxon>
        <taxon>Plasmodiophoridae</taxon>
        <taxon>Spongospora</taxon>
    </lineage>
</organism>
<evidence type="ECO:0000256" key="1">
    <source>
        <dbReference type="SAM" id="MobiDB-lite"/>
    </source>
</evidence>